<dbReference type="Proteomes" id="UP000683360">
    <property type="component" value="Unassembled WGS sequence"/>
</dbReference>
<dbReference type="PANTHER" id="PTHR46137:SF1">
    <property type="entry name" value="LRAT DOMAIN-CONTAINING PROTEIN"/>
    <property type="match status" value="1"/>
</dbReference>
<protein>
    <recommendedName>
        <fullName evidence="1">LRAT domain-containing protein</fullName>
    </recommendedName>
</protein>
<organism evidence="2 3">
    <name type="scientific">Mytilus edulis</name>
    <name type="common">Blue mussel</name>
    <dbReference type="NCBI Taxonomy" id="6550"/>
    <lineage>
        <taxon>Eukaryota</taxon>
        <taxon>Metazoa</taxon>
        <taxon>Spiralia</taxon>
        <taxon>Lophotrochozoa</taxon>
        <taxon>Mollusca</taxon>
        <taxon>Bivalvia</taxon>
        <taxon>Autobranchia</taxon>
        <taxon>Pteriomorphia</taxon>
        <taxon>Mytilida</taxon>
        <taxon>Mytiloidea</taxon>
        <taxon>Mytilidae</taxon>
        <taxon>Mytilinae</taxon>
        <taxon>Mytilus</taxon>
    </lineage>
</organism>
<dbReference type="EMBL" id="CAJPWZ010002173">
    <property type="protein sequence ID" value="CAG2232263.1"/>
    <property type="molecule type" value="Genomic_DNA"/>
</dbReference>
<dbReference type="OrthoDB" id="6056378at2759"/>
<evidence type="ECO:0000259" key="1">
    <source>
        <dbReference type="PROSITE" id="PS51934"/>
    </source>
</evidence>
<proteinExistence type="predicted"/>
<reference evidence="2" key="1">
    <citation type="submission" date="2021-03" db="EMBL/GenBank/DDBJ databases">
        <authorList>
            <person name="Bekaert M."/>
        </authorList>
    </citation>
    <scope>NUCLEOTIDE SEQUENCE</scope>
</reference>
<evidence type="ECO:0000313" key="3">
    <source>
        <dbReference type="Proteomes" id="UP000683360"/>
    </source>
</evidence>
<dbReference type="Gene3D" id="3.90.1720.10">
    <property type="entry name" value="endopeptidase domain like (from Nostoc punctiforme)"/>
    <property type="match status" value="1"/>
</dbReference>
<accession>A0A8S3TKS8</accession>
<name>A0A8S3TKS8_MYTED</name>
<sequence length="172" mass="19320">MGGIPSKPVKSLRDLQPGDHIKYHRFKGVYAHHAIVVSVEAPNYTVIHFSGDKDEGKGSELCIRKVTLNFGEESFKVLEYPSEHRFKKEETVAIAFYFLEHGVGNYKLFSNNCEHFATTCATGYPCSIQTLRAAIAANPYFIGIPVLIAYCNTKKVVSIKNVRGQFVIKFEE</sequence>
<feature type="domain" description="LRAT" evidence="1">
    <location>
        <begin position="22"/>
        <end position="129"/>
    </location>
</feature>
<dbReference type="AlphaFoldDB" id="A0A8S3TKS8"/>
<dbReference type="InterPro" id="IPR007053">
    <property type="entry name" value="LRAT_dom"/>
</dbReference>
<comment type="caution">
    <text evidence="2">The sequence shown here is derived from an EMBL/GenBank/DDBJ whole genome shotgun (WGS) entry which is preliminary data.</text>
</comment>
<dbReference type="PANTHER" id="PTHR46137">
    <property type="entry name" value="OS05G0310600 PROTEIN"/>
    <property type="match status" value="1"/>
</dbReference>
<keyword evidence="3" id="KW-1185">Reference proteome</keyword>
<dbReference type="PROSITE" id="PS51934">
    <property type="entry name" value="LRAT"/>
    <property type="match status" value="1"/>
</dbReference>
<dbReference type="Pfam" id="PF04970">
    <property type="entry name" value="LRAT"/>
    <property type="match status" value="1"/>
</dbReference>
<gene>
    <name evidence="2" type="ORF">MEDL_45001</name>
</gene>
<evidence type="ECO:0000313" key="2">
    <source>
        <dbReference type="EMBL" id="CAG2232263.1"/>
    </source>
</evidence>